<sequence length="1618" mass="181257">METELVKETHGNEAGRRVSSNTLDRLSSRPSQESNAQKNSDKNRGSFVPFLISFSDDESGSDPEGTPQKNVMTKESRSLSVNTSKKPPQASVRKPQKTGKPMRNESKVARTMPLTHKILSSSHNINATTHRRGGSSLNVRSYNNFKKTAGPSFVHKTNTTLDNSKLQDLRQLIAIRENELKLKSTQQPKNFSSTKCNTLSTTGTCISVTGVSGATGAENMPHEVKEPSRKIQRIGEKHSSQMVQNVHTTDTVFAPEKPVLANCGQPGVGGQNSHNKVFRAGTSDASLTLCHNENENQGSTFLTNFDAGTDLITGQSCWKTNPRDHVATLEQSAVNESIEVEMNDPTKHSEQSIYRPGYVGKNFTGRGCSFQIGSVQPAAQNVNQESLNIQQVPHNFREANISRNSSMNMQSLLDIEELHDKQLEEAQEYRHKCEIEERIALKAYRKAQKALIEANYRCSALFRKREKYSTQLQHFMIENPVYPDMFFPPGSQLESGAGLNLSTNNGANAHLMLSSCYPAQHEDRHDHQMRDVEFHSTFDAVQNASDMPADRENLAFDHFSEPDVSMAEITKVNQKANGVCLQPDYVSMSAEEENGLFQKSPLNSSEYLGEEAYRVTQEKEANNSPGRHTLINTSQDSMLLEASLRSQLFERLKMKSLSKEVDKNQNVEQITESMLNVDDVEQRMGMSSGNMLSSDVEKANEKDSDFQVSSDKAELEYEAHVEINDHCNSEKFGSNFHPILSNDHLSSCMSIDDQQSQSPSFATFSLPAFRSAFSHFKGYDANNFGKLQTKSVNMQASHLNEAKDEETMETILGVEEYASLDLHYNKNGSYACKFSIDPIWPLCMYELRGKCNDKECTWQHFRDYSSENKLNPTCNNRDVKDGSAIERGKFLSNNALTMSHDSQLLAPPIAGFDVMKSNSQTCKSVVPQRKCFSGFLVLSSLLLTDLVCKEPFLYGSEVCVEVHGGWSRQLLYFQNRNGTSIEGGHQVSDNDQSIEFALLSLCQEVNKSKGRMEALKVLARALEADPTSALLWIVYLLVYYSNQKYIGKDDMFKHAVDHNKKSYELWVLYINSRETLDQRLTAYDAAISALSRHAPAPNQDALFASECILDLILQMLNFLSMSENVGKAIERICDLFQTPEKSDNPPQDKLFLPDIITCLTISNKCVFWVCCVYMVVYKRLPNSIVKQFESQKVLSSIEWPPAQLKTDEKQQVVSLMELAVDSLASYIDRESLEVESNLRAAHLFALNHVKFVSVIEGIECSRNLLGRYIKLYPSCLELVLMSARVEHEFRDLSYEGFEEALDSWMDDVPGVQCVWNQYAECAFRDGRLDLVTELMDRWFRSIDLPKSASVMDVHSWLSGSTQTEIVFGLLNCALYKLLLQNDLTGARLALDKALDTADNTETYNHCVQENIMFLMTTSADRSALQVLKGFLFDTRASSRSKPLTQNFIRNIQKPRLQQLARKLLTPAPTDPTLVNSVLESFFGPSLLPSTTHNLTDTVDLVESLMEMLPSNYPLAISVCKWICNAASSLPASVSFWAGSNLSNTLFQAVPIAPEHVWVEAADLLCGMKSCEAITASFHKRALSIHPFSLKLWRSYADVTTGTGELVKEAARTKGILLV</sequence>
<dbReference type="InterPro" id="IPR019607">
    <property type="entry name" value="Putative_zinc-finger_domain"/>
</dbReference>
<evidence type="ECO:0000259" key="2">
    <source>
        <dbReference type="Pfam" id="PF10650"/>
    </source>
</evidence>
<proteinExistence type="predicted"/>
<evidence type="ECO:0000313" key="4">
    <source>
        <dbReference type="Proteomes" id="UP000595140"/>
    </source>
</evidence>
<dbReference type="InterPro" id="IPR011990">
    <property type="entry name" value="TPR-like_helical_dom_sf"/>
</dbReference>
<dbReference type="PANTHER" id="PTHR21563:SF3">
    <property type="entry name" value="ZINC FINGER C3H1 DOMAIN-CONTAINING PROTEIN"/>
    <property type="match status" value="1"/>
</dbReference>
<dbReference type="Proteomes" id="UP000595140">
    <property type="component" value="Unassembled WGS sequence"/>
</dbReference>
<name>A0A484MPB2_9ASTE</name>
<dbReference type="GO" id="GO:0000178">
    <property type="term" value="C:exosome (RNase complex)"/>
    <property type="evidence" value="ECO:0007669"/>
    <property type="project" value="TreeGrafter"/>
</dbReference>
<feature type="compositionally biased region" description="Basic and acidic residues" evidence="1">
    <location>
        <begin position="1"/>
        <end position="16"/>
    </location>
</feature>
<dbReference type="Gene3D" id="1.25.40.10">
    <property type="entry name" value="Tetratricopeptide repeat domain"/>
    <property type="match status" value="1"/>
</dbReference>
<dbReference type="EMBL" id="OOIL02004148">
    <property type="protein sequence ID" value="VFQ90695.1"/>
    <property type="molecule type" value="Genomic_DNA"/>
</dbReference>
<protein>
    <recommendedName>
        <fullName evidence="2">Putative zinc-finger domain-containing protein</fullName>
    </recommendedName>
</protein>
<organism evidence="3 4">
    <name type="scientific">Cuscuta campestris</name>
    <dbReference type="NCBI Taxonomy" id="132261"/>
    <lineage>
        <taxon>Eukaryota</taxon>
        <taxon>Viridiplantae</taxon>
        <taxon>Streptophyta</taxon>
        <taxon>Embryophyta</taxon>
        <taxon>Tracheophyta</taxon>
        <taxon>Spermatophyta</taxon>
        <taxon>Magnoliopsida</taxon>
        <taxon>eudicotyledons</taxon>
        <taxon>Gunneridae</taxon>
        <taxon>Pentapetalae</taxon>
        <taxon>asterids</taxon>
        <taxon>lamiids</taxon>
        <taxon>Solanales</taxon>
        <taxon>Convolvulaceae</taxon>
        <taxon>Cuscuteae</taxon>
        <taxon>Cuscuta</taxon>
        <taxon>Cuscuta subgen. Grammica</taxon>
        <taxon>Cuscuta sect. Cleistogrammica</taxon>
    </lineage>
</organism>
<keyword evidence="4" id="KW-1185">Reference proteome</keyword>
<reference evidence="3 4" key="1">
    <citation type="submission" date="2018-04" db="EMBL/GenBank/DDBJ databases">
        <authorList>
            <person name="Vogel A."/>
        </authorList>
    </citation>
    <scope>NUCLEOTIDE SEQUENCE [LARGE SCALE GENOMIC DNA]</scope>
</reference>
<feature type="region of interest" description="Disordered" evidence="1">
    <location>
        <begin position="1"/>
        <end position="107"/>
    </location>
</feature>
<dbReference type="GO" id="GO:0005634">
    <property type="term" value="C:nucleus"/>
    <property type="evidence" value="ECO:0007669"/>
    <property type="project" value="TreeGrafter"/>
</dbReference>
<dbReference type="SUPFAM" id="SSF48452">
    <property type="entry name" value="TPR-like"/>
    <property type="match status" value="1"/>
</dbReference>
<accession>A0A484MPB2</accession>
<feature type="domain" description="Putative zinc-finger" evidence="2">
    <location>
        <begin position="842"/>
        <end position="862"/>
    </location>
</feature>
<gene>
    <name evidence="3" type="ORF">CCAM_LOCUS32471</name>
</gene>
<dbReference type="OrthoDB" id="1922977at2759"/>
<dbReference type="InterPro" id="IPR039278">
    <property type="entry name" value="Red1"/>
</dbReference>
<feature type="compositionally biased region" description="Polar residues" evidence="1">
    <location>
        <begin position="18"/>
        <end position="38"/>
    </location>
</feature>
<dbReference type="Pfam" id="PF10650">
    <property type="entry name" value="zf-C3H1"/>
    <property type="match status" value="1"/>
</dbReference>
<evidence type="ECO:0000313" key="3">
    <source>
        <dbReference type="EMBL" id="VFQ90695.1"/>
    </source>
</evidence>
<dbReference type="PANTHER" id="PTHR21563">
    <property type="entry name" value="ZINC FINGER C3H1 DOMAIN-CONTAINING PROTEIN"/>
    <property type="match status" value="1"/>
</dbReference>
<evidence type="ECO:0000256" key="1">
    <source>
        <dbReference type="SAM" id="MobiDB-lite"/>
    </source>
</evidence>